<evidence type="ECO:0000313" key="1">
    <source>
        <dbReference type="EMBL" id="JAD76339.1"/>
    </source>
</evidence>
<protein>
    <submittedName>
        <fullName evidence="1">Uncharacterized protein</fullName>
    </submittedName>
</protein>
<reference evidence="1" key="1">
    <citation type="submission" date="2014-09" db="EMBL/GenBank/DDBJ databases">
        <authorList>
            <person name="Magalhaes I.L.F."/>
            <person name="Oliveira U."/>
            <person name="Santos F.R."/>
            <person name="Vidigal T.H.D.A."/>
            <person name="Brescovit A.D."/>
            <person name="Santos A.J."/>
        </authorList>
    </citation>
    <scope>NUCLEOTIDE SEQUENCE</scope>
    <source>
        <tissue evidence="1">Shoot tissue taken approximately 20 cm above the soil surface</tissue>
    </source>
</reference>
<proteinExistence type="predicted"/>
<reference evidence="1" key="2">
    <citation type="journal article" date="2015" name="Data Brief">
        <title>Shoot transcriptome of the giant reed, Arundo donax.</title>
        <authorList>
            <person name="Barrero R.A."/>
            <person name="Guerrero F.D."/>
            <person name="Moolhuijzen P."/>
            <person name="Goolsby J.A."/>
            <person name="Tidwell J."/>
            <person name="Bellgard S.E."/>
            <person name="Bellgard M.I."/>
        </authorList>
    </citation>
    <scope>NUCLEOTIDE SEQUENCE</scope>
    <source>
        <tissue evidence="1">Shoot tissue taken approximately 20 cm above the soil surface</tissue>
    </source>
</reference>
<dbReference type="AlphaFoldDB" id="A0A0A9CJ53"/>
<organism evidence="1">
    <name type="scientific">Arundo donax</name>
    <name type="common">Giant reed</name>
    <name type="synonym">Donax arundinaceus</name>
    <dbReference type="NCBI Taxonomy" id="35708"/>
    <lineage>
        <taxon>Eukaryota</taxon>
        <taxon>Viridiplantae</taxon>
        <taxon>Streptophyta</taxon>
        <taxon>Embryophyta</taxon>
        <taxon>Tracheophyta</taxon>
        <taxon>Spermatophyta</taxon>
        <taxon>Magnoliopsida</taxon>
        <taxon>Liliopsida</taxon>
        <taxon>Poales</taxon>
        <taxon>Poaceae</taxon>
        <taxon>PACMAD clade</taxon>
        <taxon>Arundinoideae</taxon>
        <taxon>Arundineae</taxon>
        <taxon>Arundo</taxon>
    </lineage>
</organism>
<sequence>MPSHFMQIHNLKWCDAMICMHHTLSYANAGKDRHLYASTSIFFLAYER</sequence>
<accession>A0A0A9CJ53</accession>
<dbReference type="EMBL" id="GBRH01221556">
    <property type="protein sequence ID" value="JAD76339.1"/>
    <property type="molecule type" value="Transcribed_RNA"/>
</dbReference>
<name>A0A0A9CJ53_ARUDO</name>